<dbReference type="OrthoDB" id="6781756at2759"/>
<evidence type="ECO:0000313" key="2">
    <source>
        <dbReference type="Proteomes" id="UP000478052"/>
    </source>
</evidence>
<reference evidence="1 2" key="1">
    <citation type="submission" date="2019-08" db="EMBL/GenBank/DDBJ databases">
        <title>Whole genome of Aphis craccivora.</title>
        <authorList>
            <person name="Voronova N.V."/>
            <person name="Shulinski R.S."/>
            <person name="Bandarenka Y.V."/>
            <person name="Zhorov D.G."/>
            <person name="Warner D."/>
        </authorList>
    </citation>
    <scope>NUCLEOTIDE SEQUENCE [LARGE SCALE GENOMIC DNA]</scope>
    <source>
        <strain evidence="1">180601</strain>
        <tissue evidence="1">Whole Body</tissue>
    </source>
</reference>
<dbReference type="Gene3D" id="3.90.320.10">
    <property type="match status" value="1"/>
</dbReference>
<comment type="caution">
    <text evidence="1">The sequence shown here is derived from an EMBL/GenBank/DDBJ whole genome shotgun (WGS) entry which is preliminary data.</text>
</comment>
<keyword evidence="2" id="KW-1185">Reference proteome</keyword>
<dbReference type="EMBL" id="VUJU01006677">
    <property type="protein sequence ID" value="KAF0747897.1"/>
    <property type="molecule type" value="Genomic_DNA"/>
</dbReference>
<proteinExistence type="predicted"/>
<dbReference type="AlphaFoldDB" id="A0A6G0Y224"/>
<dbReference type="Proteomes" id="UP000478052">
    <property type="component" value="Unassembled WGS sequence"/>
</dbReference>
<organism evidence="1 2">
    <name type="scientific">Aphis craccivora</name>
    <name type="common">Cowpea aphid</name>
    <dbReference type="NCBI Taxonomy" id="307492"/>
    <lineage>
        <taxon>Eukaryota</taxon>
        <taxon>Metazoa</taxon>
        <taxon>Ecdysozoa</taxon>
        <taxon>Arthropoda</taxon>
        <taxon>Hexapoda</taxon>
        <taxon>Insecta</taxon>
        <taxon>Pterygota</taxon>
        <taxon>Neoptera</taxon>
        <taxon>Paraneoptera</taxon>
        <taxon>Hemiptera</taxon>
        <taxon>Sternorrhyncha</taxon>
        <taxon>Aphidomorpha</taxon>
        <taxon>Aphidoidea</taxon>
        <taxon>Aphididae</taxon>
        <taxon>Aphidini</taxon>
        <taxon>Aphis</taxon>
        <taxon>Aphis</taxon>
    </lineage>
</organism>
<protein>
    <submittedName>
        <fullName evidence="1">Uncharacterized protein</fullName>
    </submittedName>
</protein>
<dbReference type="InterPro" id="IPR011604">
    <property type="entry name" value="PDDEXK-like_dom_sf"/>
</dbReference>
<sequence length="44" mass="5364">MGQLHITRRQLCYFVMYATKWIHIEKIIYDAEFWETKMVGKLTA</sequence>
<gene>
    <name evidence="1" type="ORF">FWK35_00022578</name>
</gene>
<accession>A0A6G0Y224</accession>
<evidence type="ECO:0000313" key="1">
    <source>
        <dbReference type="EMBL" id="KAF0747897.1"/>
    </source>
</evidence>
<name>A0A6G0Y224_APHCR</name>